<accession>A0A0J1EJX3</accession>
<evidence type="ECO:0000259" key="2">
    <source>
        <dbReference type="Pfam" id="PF13386"/>
    </source>
</evidence>
<dbReference type="EMBL" id="LECT01000017">
    <property type="protein sequence ID" value="KLU05814.1"/>
    <property type="molecule type" value="Genomic_DNA"/>
</dbReference>
<evidence type="ECO:0000313" key="4">
    <source>
        <dbReference type="Proteomes" id="UP000036367"/>
    </source>
</evidence>
<dbReference type="InterPro" id="IPR039447">
    <property type="entry name" value="UreH-like_TM_dom"/>
</dbReference>
<dbReference type="RefSeq" id="WP_047814080.1">
    <property type="nucleotide sequence ID" value="NZ_LECT01000017.1"/>
</dbReference>
<feature type="transmembrane region" description="Helical" evidence="1">
    <location>
        <begin position="172"/>
        <end position="190"/>
    </location>
</feature>
<evidence type="ECO:0000313" key="3">
    <source>
        <dbReference type="EMBL" id="KLU05814.1"/>
    </source>
</evidence>
<feature type="transmembrane region" description="Helical" evidence="1">
    <location>
        <begin position="202"/>
        <end position="220"/>
    </location>
</feature>
<keyword evidence="1" id="KW-1133">Transmembrane helix</keyword>
<keyword evidence="4" id="KW-1185">Reference proteome</keyword>
<dbReference type="PATRIC" id="fig|595434.4.peg.2334"/>
<dbReference type="STRING" id="595434.RISK_002446"/>
<protein>
    <submittedName>
        <fullName evidence="3">Heavy-metal-associated domain protein</fullName>
    </submittedName>
</protein>
<feature type="transmembrane region" description="Helical" evidence="1">
    <location>
        <begin position="49"/>
        <end position="71"/>
    </location>
</feature>
<feature type="transmembrane region" description="Helical" evidence="1">
    <location>
        <begin position="139"/>
        <end position="160"/>
    </location>
</feature>
<keyword evidence="1" id="KW-0812">Transmembrane</keyword>
<gene>
    <name evidence="3" type="ORF">RISK_002446</name>
</gene>
<proteinExistence type="predicted"/>
<sequence>MWMLASAVVTASLLGSMHCVGMCGPLAIWASGAGEKQPKATVVWSTTLYHLGRLLTYVLAGLIAGTIGSLVEIGGETLGVQLAAARVVGTIMMALGIWKLWQIVSVNRSTAKPITPSRIGGVLVRLRPLIFQLPVAGRALAIGMLTTLLPCGWLYLFALVAAGTGQTLNGGLVMAAFWLGTVPALTALIAGTQSLSRRFTKFIPAAAAATLIITGGYTASGRGFADLQSLTDIRANVDLDLDGSNSQQTLSELTATPLPCCCAEGIPCESPEE</sequence>
<dbReference type="AlphaFoldDB" id="A0A0J1EJX3"/>
<comment type="caution">
    <text evidence="3">The sequence shown here is derived from an EMBL/GenBank/DDBJ whole genome shotgun (WGS) entry which is preliminary data.</text>
</comment>
<dbReference type="Proteomes" id="UP000036367">
    <property type="component" value="Unassembled WGS sequence"/>
</dbReference>
<dbReference type="OrthoDB" id="9800141at2"/>
<dbReference type="PANTHER" id="PTHR42208:SF1">
    <property type="entry name" value="HEAVY METAL TRANSPORTER"/>
    <property type="match status" value="1"/>
</dbReference>
<reference evidence="3" key="1">
    <citation type="submission" date="2015-05" db="EMBL/GenBank/DDBJ databases">
        <title>Permanent draft genome of Rhodopirellula islandicus K833.</title>
        <authorList>
            <person name="Kizina J."/>
            <person name="Richter M."/>
            <person name="Glockner F.O."/>
            <person name="Harder J."/>
        </authorList>
    </citation>
    <scope>NUCLEOTIDE SEQUENCE [LARGE SCALE GENOMIC DNA]</scope>
    <source>
        <strain evidence="3">K833</strain>
    </source>
</reference>
<feature type="domain" description="Urease accessory protein UreH-like transmembrane" evidence="2">
    <location>
        <begin position="8"/>
        <end position="217"/>
    </location>
</feature>
<dbReference type="Pfam" id="PF13386">
    <property type="entry name" value="DsbD_2"/>
    <property type="match status" value="1"/>
</dbReference>
<evidence type="ECO:0000256" key="1">
    <source>
        <dbReference type="SAM" id="Phobius"/>
    </source>
</evidence>
<name>A0A0J1EJX3_RHOIS</name>
<keyword evidence="1" id="KW-0472">Membrane</keyword>
<organism evidence="3 4">
    <name type="scientific">Rhodopirellula islandica</name>
    <dbReference type="NCBI Taxonomy" id="595434"/>
    <lineage>
        <taxon>Bacteria</taxon>
        <taxon>Pseudomonadati</taxon>
        <taxon>Planctomycetota</taxon>
        <taxon>Planctomycetia</taxon>
        <taxon>Pirellulales</taxon>
        <taxon>Pirellulaceae</taxon>
        <taxon>Rhodopirellula</taxon>
    </lineage>
</organism>
<feature type="transmembrane region" description="Helical" evidence="1">
    <location>
        <begin position="83"/>
        <end position="101"/>
    </location>
</feature>
<dbReference type="PANTHER" id="PTHR42208">
    <property type="entry name" value="HEAVY METAL TRANSPORTER-RELATED"/>
    <property type="match status" value="1"/>
</dbReference>